<dbReference type="PANTHER" id="PTHR44591:SF3">
    <property type="entry name" value="RESPONSE REGULATORY DOMAIN-CONTAINING PROTEIN"/>
    <property type="match status" value="1"/>
</dbReference>
<sequence length="191" mass="21417">MSAEAPTEERASILLVDDMEDNLVALEAVLGSLNEPIVRARSGEEAMKALLRQQFALVLLDVRMPGMDGFETAANIKRLDQTKDVPIIFLTGAEDDSGYAFRGYATGAADYLTKPFDPWVLRAKVSVFLDLHRKNVQLERLLTREQADYNRANVQLAELERQLDGDEPPDLSVLRAHVRELRQLLGRGRVN</sequence>
<dbReference type="SMART" id="SM00448">
    <property type="entry name" value="REC"/>
    <property type="match status" value="1"/>
</dbReference>
<evidence type="ECO:0000313" key="6">
    <source>
        <dbReference type="Proteomes" id="UP001160499"/>
    </source>
</evidence>
<feature type="domain" description="Response regulatory" evidence="4">
    <location>
        <begin position="12"/>
        <end position="129"/>
    </location>
</feature>
<proteinExistence type="predicted"/>
<dbReference type="Pfam" id="PF00072">
    <property type="entry name" value="Response_reg"/>
    <property type="match status" value="1"/>
</dbReference>
<dbReference type="InterPro" id="IPR050595">
    <property type="entry name" value="Bact_response_regulator"/>
</dbReference>
<keyword evidence="1 2" id="KW-0597">Phosphoprotein</keyword>
<organism evidence="5 6">
    <name type="scientific">Streptomyces pseudovenezuelae</name>
    <dbReference type="NCBI Taxonomy" id="67350"/>
    <lineage>
        <taxon>Bacteria</taxon>
        <taxon>Bacillati</taxon>
        <taxon>Actinomycetota</taxon>
        <taxon>Actinomycetes</taxon>
        <taxon>Kitasatosporales</taxon>
        <taxon>Streptomycetaceae</taxon>
        <taxon>Streptomyces</taxon>
        <taxon>Streptomyces aurantiacus group</taxon>
    </lineage>
</organism>
<dbReference type="Proteomes" id="UP001160499">
    <property type="component" value="Unassembled WGS sequence"/>
</dbReference>
<dbReference type="EMBL" id="JARXVH010000004">
    <property type="protein sequence ID" value="MDH6215630.1"/>
    <property type="molecule type" value="Genomic_DNA"/>
</dbReference>
<feature type="modified residue" description="4-aspartylphosphate" evidence="2">
    <location>
        <position position="61"/>
    </location>
</feature>
<dbReference type="Gene3D" id="3.40.50.2300">
    <property type="match status" value="1"/>
</dbReference>
<gene>
    <name evidence="5" type="ORF">M2283_002934</name>
</gene>
<name>A0ABT6LH40_9ACTN</name>
<dbReference type="PANTHER" id="PTHR44591">
    <property type="entry name" value="STRESS RESPONSE REGULATOR PROTEIN 1"/>
    <property type="match status" value="1"/>
</dbReference>
<evidence type="ECO:0000256" key="3">
    <source>
        <dbReference type="SAM" id="Coils"/>
    </source>
</evidence>
<keyword evidence="6" id="KW-1185">Reference proteome</keyword>
<evidence type="ECO:0000259" key="4">
    <source>
        <dbReference type="PROSITE" id="PS50110"/>
    </source>
</evidence>
<reference evidence="5 6" key="1">
    <citation type="submission" date="2023-04" db="EMBL/GenBank/DDBJ databases">
        <title>Forest soil microbial communities from Buena Vista Peninsula, Colon Province, Panama.</title>
        <authorList>
            <person name="Bouskill N."/>
        </authorList>
    </citation>
    <scope>NUCLEOTIDE SEQUENCE [LARGE SCALE GENOMIC DNA]</scope>
    <source>
        <strain evidence="5 6">GGS1</strain>
    </source>
</reference>
<dbReference type="InterPro" id="IPR011006">
    <property type="entry name" value="CheY-like_superfamily"/>
</dbReference>
<comment type="caution">
    <text evidence="5">The sequence shown here is derived from an EMBL/GenBank/DDBJ whole genome shotgun (WGS) entry which is preliminary data.</text>
</comment>
<protein>
    <submittedName>
        <fullName evidence="5">CheY-like chemotaxis protein</fullName>
    </submittedName>
</protein>
<dbReference type="PROSITE" id="PS50110">
    <property type="entry name" value="RESPONSE_REGULATORY"/>
    <property type="match status" value="1"/>
</dbReference>
<evidence type="ECO:0000313" key="5">
    <source>
        <dbReference type="EMBL" id="MDH6215630.1"/>
    </source>
</evidence>
<dbReference type="SUPFAM" id="SSF52172">
    <property type="entry name" value="CheY-like"/>
    <property type="match status" value="1"/>
</dbReference>
<evidence type="ECO:0000256" key="1">
    <source>
        <dbReference type="ARBA" id="ARBA00022553"/>
    </source>
</evidence>
<dbReference type="RefSeq" id="WP_280876610.1">
    <property type="nucleotide sequence ID" value="NZ_JARXVH010000004.1"/>
</dbReference>
<evidence type="ECO:0000256" key="2">
    <source>
        <dbReference type="PROSITE-ProRule" id="PRU00169"/>
    </source>
</evidence>
<dbReference type="InterPro" id="IPR001789">
    <property type="entry name" value="Sig_transdc_resp-reg_receiver"/>
</dbReference>
<keyword evidence="3" id="KW-0175">Coiled coil</keyword>
<accession>A0ABT6LH40</accession>
<feature type="coiled-coil region" evidence="3">
    <location>
        <begin position="135"/>
        <end position="162"/>
    </location>
</feature>